<dbReference type="AlphaFoldDB" id="A0A816JGR3"/>
<proteinExistence type="predicted"/>
<dbReference type="Proteomes" id="UP001295469">
    <property type="component" value="Chromosome C04"/>
</dbReference>
<evidence type="ECO:0000313" key="2">
    <source>
        <dbReference type="EMBL" id="CAF1863250.1"/>
    </source>
</evidence>
<name>A0A816JGR3_BRANA</name>
<protein>
    <submittedName>
        <fullName evidence="2">(rape) hypothetical protein</fullName>
    </submittedName>
</protein>
<accession>A0A816JGR3</accession>
<feature type="region of interest" description="Disordered" evidence="1">
    <location>
        <begin position="24"/>
        <end position="46"/>
    </location>
</feature>
<feature type="compositionally biased region" description="Acidic residues" evidence="1">
    <location>
        <begin position="26"/>
        <end position="40"/>
    </location>
</feature>
<sequence>MADMFLPPLKEEIIPTGLVVIVASESEGETPNEEPTLEEDNGLRSEKPSPAIKFYVIPGHAKTTDSECQVAVNA</sequence>
<reference evidence="2" key="1">
    <citation type="submission" date="2021-01" db="EMBL/GenBank/DDBJ databases">
        <authorList>
            <consortium name="Genoscope - CEA"/>
            <person name="William W."/>
        </authorList>
    </citation>
    <scope>NUCLEOTIDE SEQUENCE</scope>
</reference>
<dbReference type="EMBL" id="HG994368">
    <property type="protein sequence ID" value="CAF1863250.1"/>
    <property type="molecule type" value="Genomic_DNA"/>
</dbReference>
<evidence type="ECO:0000256" key="1">
    <source>
        <dbReference type="SAM" id="MobiDB-lite"/>
    </source>
</evidence>
<organism evidence="2">
    <name type="scientific">Brassica napus</name>
    <name type="common">Rape</name>
    <dbReference type="NCBI Taxonomy" id="3708"/>
    <lineage>
        <taxon>Eukaryota</taxon>
        <taxon>Viridiplantae</taxon>
        <taxon>Streptophyta</taxon>
        <taxon>Embryophyta</taxon>
        <taxon>Tracheophyta</taxon>
        <taxon>Spermatophyta</taxon>
        <taxon>Magnoliopsida</taxon>
        <taxon>eudicotyledons</taxon>
        <taxon>Gunneridae</taxon>
        <taxon>Pentapetalae</taxon>
        <taxon>rosids</taxon>
        <taxon>malvids</taxon>
        <taxon>Brassicales</taxon>
        <taxon>Brassicaceae</taxon>
        <taxon>Brassiceae</taxon>
        <taxon>Brassica</taxon>
    </lineage>
</organism>
<gene>
    <name evidence="2" type="ORF">DARMORV10_C04P57150.1</name>
</gene>